<dbReference type="Proteomes" id="UP000824135">
    <property type="component" value="Unassembled WGS sequence"/>
</dbReference>
<feature type="transmembrane region" description="Helical" evidence="1">
    <location>
        <begin position="51"/>
        <end position="70"/>
    </location>
</feature>
<name>A0A9D2CFS6_9FIRM</name>
<dbReference type="EMBL" id="DXCO01000030">
    <property type="protein sequence ID" value="HIY78194.1"/>
    <property type="molecule type" value="Genomic_DNA"/>
</dbReference>
<feature type="transmembrane region" description="Helical" evidence="1">
    <location>
        <begin position="23"/>
        <end position="45"/>
    </location>
</feature>
<dbReference type="AlphaFoldDB" id="A0A9D2CFS6"/>
<reference evidence="2" key="2">
    <citation type="submission" date="2021-04" db="EMBL/GenBank/DDBJ databases">
        <authorList>
            <person name="Gilroy R."/>
        </authorList>
    </citation>
    <scope>NUCLEOTIDE SEQUENCE</scope>
    <source>
        <strain evidence="2">CHK199-9574</strain>
    </source>
</reference>
<comment type="caution">
    <text evidence="2">The sequence shown here is derived from an EMBL/GenBank/DDBJ whole genome shotgun (WGS) entry which is preliminary data.</text>
</comment>
<keyword evidence="1" id="KW-1133">Transmembrane helix</keyword>
<keyword evidence="1" id="KW-0472">Membrane</keyword>
<organism evidence="2 3">
    <name type="scientific">Candidatus Borkfalkia excrementavium</name>
    <dbReference type="NCBI Taxonomy" id="2838505"/>
    <lineage>
        <taxon>Bacteria</taxon>
        <taxon>Bacillati</taxon>
        <taxon>Bacillota</taxon>
        <taxon>Clostridia</taxon>
        <taxon>Christensenellales</taxon>
        <taxon>Christensenellaceae</taxon>
        <taxon>Candidatus Borkfalkia</taxon>
    </lineage>
</organism>
<keyword evidence="1" id="KW-0812">Transmembrane</keyword>
<evidence type="ECO:0000313" key="2">
    <source>
        <dbReference type="EMBL" id="HIY78194.1"/>
    </source>
</evidence>
<protein>
    <submittedName>
        <fullName evidence="2">Uncharacterized protein</fullName>
    </submittedName>
</protein>
<evidence type="ECO:0000256" key="1">
    <source>
        <dbReference type="SAM" id="Phobius"/>
    </source>
</evidence>
<proteinExistence type="predicted"/>
<gene>
    <name evidence="2" type="ORF">H9728_04040</name>
</gene>
<accession>A0A9D2CFS6</accession>
<reference evidence="2" key="1">
    <citation type="journal article" date="2021" name="PeerJ">
        <title>Extensive microbial diversity within the chicken gut microbiome revealed by metagenomics and culture.</title>
        <authorList>
            <person name="Gilroy R."/>
            <person name="Ravi A."/>
            <person name="Getino M."/>
            <person name="Pursley I."/>
            <person name="Horton D.L."/>
            <person name="Alikhan N.F."/>
            <person name="Baker D."/>
            <person name="Gharbi K."/>
            <person name="Hall N."/>
            <person name="Watson M."/>
            <person name="Adriaenssens E.M."/>
            <person name="Foster-Nyarko E."/>
            <person name="Jarju S."/>
            <person name="Secka A."/>
            <person name="Antonio M."/>
            <person name="Oren A."/>
            <person name="Chaudhuri R.R."/>
            <person name="La Ragione R."/>
            <person name="Hildebrand F."/>
            <person name="Pallen M.J."/>
        </authorList>
    </citation>
    <scope>NUCLEOTIDE SEQUENCE</scope>
    <source>
        <strain evidence="2">CHK199-9574</strain>
    </source>
</reference>
<evidence type="ECO:0000313" key="3">
    <source>
        <dbReference type="Proteomes" id="UP000824135"/>
    </source>
</evidence>
<sequence length="168" mass="17560">MFQDHTTERQTVAKKRLSGHRDLIVGVFTAVLCAAAVVAACLNAGGGAAGIILSLAAAAIAALCSAYCFCRFAVVKKLPQVLVYAEGGTLFCYEYKKKAYRGIALQDVLFAEAGNAADARAGILRIRTASGVFEIPEVDGISAAQQAILLLKEKAGRGEGKEAPAAER</sequence>